<feature type="domain" description="PAS" evidence="11">
    <location>
        <begin position="750"/>
        <end position="829"/>
    </location>
</feature>
<keyword evidence="8" id="KW-1133">Transmembrane helix</keyword>
<dbReference type="SUPFAM" id="SSF47384">
    <property type="entry name" value="Homodimeric domain of signal transducing histidine kinase"/>
    <property type="match status" value="1"/>
</dbReference>
<keyword evidence="3 6" id="KW-0597">Phosphoprotein</keyword>
<feature type="domain" description="Histidine kinase" evidence="9">
    <location>
        <begin position="1041"/>
        <end position="1265"/>
    </location>
</feature>
<evidence type="ECO:0000256" key="2">
    <source>
        <dbReference type="ARBA" id="ARBA00012438"/>
    </source>
</evidence>
<dbReference type="SMART" id="SM00091">
    <property type="entry name" value="PAS"/>
    <property type="match status" value="5"/>
</dbReference>
<dbReference type="EC" id="2.7.13.3" evidence="2"/>
<comment type="caution">
    <text evidence="13">The sequence shown here is derived from an EMBL/GenBank/DDBJ whole genome shotgun (WGS) entry which is preliminary data.</text>
</comment>
<gene>
    <name evidence="13" type="ORF">CCS01_06740</name>
</gene>
<dbReference type="SUPFAM" id="SSF55785">
    <property type="entry name" value="PYP-like sensor domain (PAS domain)"/>
    <property type="match status" value="5"/>
</dbReference>
<dbReference type="CDD" id="cd00082">
    <property type="entry name" value="HisKA"/>
    <property type="match status" value="1"/>
</dbReference>
<evidence type="ECO:0000259" key="10">
    <source>
        <dbReference type="PROSITE" id="PS50110"/>
    </source>
</evidence>
<dbReference type="FunFam" id="3.30.450.20:FF:000099">
    <property type="entry name" value="Sensory box sensor histidine kinase"/>
    <property type="match status" value="2"/>
</dbReference>
<feature type="domain" description="PAC" evidence="12">
    <location>
        <begin position="559"/>
        <end position="611"/>
    </location>
</feature>
<feature type="domain" description="Response regulatory" evidence="10">
    <location>
        <begin position="1288"/>
        <end position="1405"/>
    </location>
</feature>
<keyword evidence="5" id="KW-0418">Kinase</keyword>
<dbReference type="InterPro" id="IPR005467">
    <property type="entry name" value="His_kinase_dom"/>
</dbReference>
<dbReference type="PROSITE" id="PS50113">
    <property type="entry name" value="PAC"/>
    <property type="match status" value="5"/>
</dbReference>
<dbReference type="Pfam" id="PF02518">
    <property type="entry name" value="HATPase_c"/>
    <property type="match status" value="1"/>
</dbReference>
<dbReference type="SMART" id="SM00448">
    <property type="entry name" value="REC"/>
    <property type="match status" value="1"/>
</dbReference>
<feature type="modified residue" description="4-aspartylphosphate" evidence="6">
    <location>
        <position position="1338"/>
    </location>
</feature>
<dbReference type="Gene3D" id="2.10.70.100">
    <property type="match status" value="1"/>
</dbReference>
<dbReference type="InterPro" id="IPR001610">
    <property type="entry name" value="PAC"/>
</dbReference>
<dbReference type="InterPro" id="IPR035965">
    <property type="entry name" value="PAS-like_dom_sf"/>
</dbReference>
<proteinExistence type="predicted"/>
<dbReference type="OrthoDB" id="9796100at2"/>
<dbReference type="Pfam" id="PF08448">
    <property type="entry name" value="PAS_4"/>
    <property type="match status" value="2"/>
</dbReference>
<evidence type="ECO:0000256" key="3">
    <source>
        <dbReference type="ARBA" id="ARBA00022553"/>
    </source>
</evidence>
<accession>A0A2S6NL25</accession>
<evidence type="ECO:0000313" key="14">
    <source>
        <dbReference type="Proteomes" id="UP000239724"/>
    </source>
</evidence>
<feature type="domain" description="PAC" evidence="12">
    <location>
        <begin position="950"/>
        <end position="1003"/>
    </location>
</feature>
<dbReference type="PROSITE" id="PS50110">
    <property type="entry name" value="RESPONSE_REGULATORY"/>
    <property type="match status" value="1"/>
</dbReference>
<dbReference type="PANTHER" id="PTHR43304:SF1">
    <property type="entry name" value="PAC DOMAIN-CONTAINING PROTEIN"/>
    <property type="match status" value="1"/>
</dbReference>
<feature type="domain" description="PAC" evidence="12">
    <location>
        <begin position="824"/>
        <end position="876"/>
    </location>
</feature>
<dbReference type="Gene3D" id="3.30.450.20">
    <property type="entry name" value="PAS domain"/>
    <property type="match status" value="7"/>
</dbReference>
<dbReference type="NCBIfam" id="TIGR00229">
    <property type="entry name" value="sensory_box"/>
    <property type="match status" value="4"/>
</dbReference>
<feature type="transmembrane region" description="Helical" evidence="8">
    <location>
        <begin position="275"/>
        <end position="300"/>
    </location>
</feature>
<feature type="domain" description="PAC" evidence="12">
    <location>
        <begin position="432"/>
        <end position="485"/>
    </location>
</feature>
<dbReference type="PROSITE" id="PS50109">
    <property type="entry name" value="HIS_KIN"/>
    <property type="match status" value="1"/>
</dbReference>
<feature type="domain" description="PAS" evidence="11">
    <location>
        <begin position="877"/>
        <end position="947"/>
    </location>
</feature>
<feature type="domain" description="PAC" evidence="12">
    <location>
        <begin position="697"/>
        <end position="749"/>
    </location>
</feature>
<dbReference type="EMBL" id="NHRY01000068">
    <property type="protein sequence ID" value="PPQ35751.1"/>
    <property type="molecule type" value="Genomic_DNA"/>
</dbReference>
<dbReference type="RefSeq" id="WP_104518086.1">
    <property type="nucleotide sequence ID" value="NZ_NHRY01000068.1"/>
</dbReference>
<evidence type="ECO:0000259" key="11">
    <source>
        <dbReference type="PROSITE" id="PS50112"/>
    </source>
</evidence>
<dbReference type="InterPro" id="IPR003594">
    <property type="entry name" value="HATPase_dom"/>
</dbReference>
<evidence type="ECO:0000259" key="12">
    <source>
        <dbReference type="PROSITE" id="PS50113"/>
    </source>
</evidence>
<evidence type="ECO:0000256" key="8">
    <source>
        <dbReference type="SAM" id="Phobius"/>
    </source>
</evidence>
<dbReference type="InterPro" id="IPR003661">
    <property type="entry name" value="HisK_dim/P_dom"/>
</dbReference>
<dbReference type="Pfam" id="PF00072">
    <property type="entry name" value="Response_reg"/>
    <property type="match status" value="1"/>
</dbReference>
<dbReference type="SMART" id="SM00086">
    <property type="entry name" value="PAC"/>
    <property type="match status" value="5"/>
</dbReference>
<evidence type="ECO:0000256" key="5">
    <source>
        <dbReference type="ARBA" id="ARBA00022777"/>
    </source>
</evidence>
<comment type="catalytic activity">
    <reaction evidence="1">
        <text>ATP + protein L-histidine = ADP + protein N-phospho-L-histidine.</text>
        <dbReference type="EC" id="2.7.13.3"/>
    </reaction>
</comment>
<dbReference type="Gene3D" id="1.10.287.130">
    <property type="match status" value="1"/>
</dbReference>
<evidence type="ECO:0000256" key="7">
    <source>
        <dbReference type="SAM" id="Coils"/>
    </source>
</evidence>
<dbReference type="InterPro" id="IPR013655">
    <property type="entry name" value="PAS_fold_3"/>
</dbReference>
<keyword evidence="14" id="KW-1185">Reference proteome</keyword>
<protein>
    <recommendedName>
        <fullName evidence="2">histidine kinase</fullName>
        <ecNumber evidence="2">2.7.13.3</ecNumber>
    </recommendedName>
</protein>
<dbReference type="GO" id="GO:0000155">
    <property type="term" value="F:phosphorelay sensor kinase activity"/>
    <property type="evidence" value="ECO:0007669"/>
    <property type="project" value="InterPro"/>
</dbReference>
<organism evidence="13 14">
    <name type="scientific">Rhodopila globiformis</name>
    <name type="common">Rhodopseudomonas globiformis</name>
    <dbReference type="NCBI Taxonomy" id="1071"/>
    <lineage>
        <taxon>Bacteria</taxon>
        <taxon>Pseudomonadati</taxon>
        <taxon>Pseudomonadota</taxon>
        <taxon>Alphaproteobacteria</taxon>
        <taxon>Acetobacterales</taxon>
        <taxon>Acetobacteraceae</taxon>
        <taxon>Rhodopila</taxon>
    </lineage>
</organism>
<dbReference type="CDD" id="cd18773">
    <property type="entry name" value="PDC1_HK_sensor"/>
    <property type="match status" value="1"/>
</dbReference>
<evidence type="ECO:0000313" key="13">
    <source>
        <dbReference type="EMBL" id="PPQ35751.1"/>
    </source>
</evidence>
<dbReference type="PANTHER" id="PTHR43304">
    <property type="entry name" value="PHYTOCHROME-LIKE PROTEIN CPH1"/>
    <property type="match status" value="1"/>
</dbReference>
<dbReference type="InterPro" id="IPR013656">
    <property type="entry name" value="PAS_4"/>
</dbReference>
<keyword evidence="7" id="KW-0175">Coiled coil</keyword>
<dbReference type="InterPro" id="IPR011006">
    <property type="entry name" value="CheY-like_superfamily"/>
</dbReference>
<reference evidence="13 14" key="1">
    <citation type="journal article" date="2018" name="Arch. Microbiol.">
        <title>New insights into the metabolic potential of the phototrophic purple bacterium Rhodopila globiformis DSM 161(T) from its draft genome sequence and evidence for a vanadium-dependent nitrogenase.</title>
        <authorList>
            <person name="Imhoff J.F."/>
            <person name="Rahn T."/>
            <person name="Kunzel S."/>
            <person name="Neulinger S.C."/>
        </authorList>
    </citation>
    <scope>NUCLEOTIDE SEQUENCE [LARGE SCALE GENOMIC DNA]</scope>
    <source>
        <strain evidence="13 14">DSM 161</strain>
    </source>
</reference>
<keyword evidence="4" id="KW-0808">Transferase</keyword>
<dbReference type="SMART" id="SM00388">
    <property type="entry name" value="HisKA"/>
    <property type="match status" value="1"/>
</dbReference>
<sequence>MRSLPPSIRVRLSQLVLAALLPLLLLLLGLVLADYQADRERAGRQARAMAHGLALTIDSELRARIAILQVLASSRALAAGDLATFRTQAEAVLAREDPKGNIALLREDGRNVMNLALSPGAPLPTRPSLENLRRVLATGQPSVSDVFFSEAMQRPIVAIDLPVRRADGSASLVLAMNPSFGAFDTLVRRQHLLAGWLVGVFDRQGILVARAPQADRFVGRPVAPSFRSMIRSGDSGLAETTSLEGTPVLVTWDHLDRAGWGVAVAIPRAAFYGPLWRTLAITLAIFGLTLAGVLALVAVLTRRIAEPIRALADVGAVERIARGDVASLGLREADATATLLVAAMHERAAAEAARATRDVDFLEAQRVAHIGSWRWDPATDVTTTSAETLRIFGLDPETQVMPPFREQSGWLYPEASWERINEAVECALETGAGYEFDVEACRGETPIWVTIHGEALRNADGRIVGLRGTVQDITPRKRAELALAQEETRFRAMADSIPQLAWMTWPDRWIFWYNQRWYDYTGTTLAETEGQGWRKVCHPGHLDRVLASVQRAWDSGEPWEDTFPLRGKDGEYRWFLSRAMPIRDDAGQITLWFGTNTDVTERREAEAALAASNEAARVAAERVQLALAAGAIVGTWMRDLSTGHFTADERFAQTFGLDPEACRTGVCFEAVMASVHPEDRPRVMDTITEVIARGGLYCYEYRVRGHDGAYRWIEANGRVEHAPNGTPLRVLGVLLDIEQRRATEAERDRATALLRTFAEAVPGVVYAKDRAGRMLLANEGTAALIGKPPEAFIGRTDAEFLDDRQQAEAVMANDRRIMESGIAEEIEEDVSLPDGTPAIWLSKKAPLRNAAGAVIGLVGTSIDITARKQAELALAESEARFRTLADAMPQMVWSTRPDGYHDYHNARCMAFTGLPERDLTGPKATAIVHPDDRRQMLDRWHQALRTGTPYENESRVRRHDGEWRWVMARALPVRDPETGAIVRWFGSTTDVTEIVEAREILARDRAELERLVQERSQALQDTQRRLAHAERMQALGQLAGGIAHDINNVLQAVQGGSALLARRCGKPEEVRRLAELILSAAERGAGVTSRLLAFSRRADLQAEPIDVTRLLEGTRDMLTHALGTGINVRIEVPPGVPPIVADKAQLETVLINLATNARDAMNGMGTLVLTAAEDSQPHRTFPGTDLVLEPGRYIHLSIADTGCGMDAATLARATEPFFTTKPQGKGTGLGLAMARGFSEQSGGGIHIASTPGTGTTVHLYFPAAADVVSLPGRDDDGPPASLVDRGLRLLLVDDDPMVRNVLEAEMQDAGLDVVACESGREALAHLDLGEAVDVLVSDLSMPVMDGLTLIREAKRRRPDLPAILLTGFSTNVADIAADGAIDEPFLLLRKPISGSAIVGRLAALLEERCASAPSGWMAAVAGVLMPW</sequence>
<evidence type="ECO:0000256" key="4">
    <source>
        <dbReference type="ARBA" id="ARBA00022679"/>
    </source>
</evidence>
<keyword evidence="8" id="KW-0812">Transmembrane</keyword>
<evidence type="ECO:0000256" key="1">
    <source>
        <dbReference type="ARBA" id="ARBA00000085"/>
    </source>
</evidence>
<dbReference type="PROSITE" id="PS50112">
    <property type="entry name" value="PAS"/>
    <property type="match status" value="2"/>
</dbReference>
<dbReference type="CDD" id="cd00156">
    <property type="entry name" value="REC"/>
    <property type="match status" value="1"/>
</dbReference>
<dbReference type="Pfam" id="PF00512">
    <property type="entry name" value="HisKA"/>
    <property type="match status" value="1"/>
</dbReference>
<dbReference type="CDD" id="cd00130">
    <property type="entry name" value="PAS"/>
    <property type="match status" value="5"/>
</dbReference>
<dbReference type="Proteomes" id="UP000239724">
    <property type="component" value="Unassembled WGS sequence"/>
</dbReference>
<dbReference type="SUPFAM" id="SSF55874">
    <property type="entry name" value="ATPase domain of HSP90 chaperone/DNA topoisomerase II/histidine kinase"/>
    <property type="match status" value="1"/>
</dbReference>
<dbReference type="InterPro" id="IPR004358">
    <property type="entry name" value="Sig_transdc_His_kin-like_C"/>
</dbReference>
<dbReference type="InterPro" id="IPR001789">
    <property type="entry name" value="Sig_transdc_resp-reg_receiver"/>
</dbReference>
<dbReference type="SUPFAM" id="SSF52172">
    <property type="entry name" value="CheY-like"/>
    <property type="match status" value="1"/>
</dbReference>
<name>A0A2S6NL25_RHOGL</name>
<dbReference type="Gene3D" id="3.30.565.10">
    <property type="entry name" value="Histidine kinase-like ATPase, C-terminal domain"/>
    <property type="match status" value="1"/>
</dbReference>
<dbReference type="CDD" id="cd18774">
    <property type="entry name" value="PDC2_HK_sensor"/>
    <property type="match status" value="1"/>
</dbReference>
<dbReference type="PRINTS" id="PR00344">
    <property type="entry name" value="BCTRLSENSOR"/>
</dbReference>
<evidence type="ECO:0000259" key="9">
    <source>
        <dbReference type="PROSITE" id="PS50109"/>
    </source>
</evidence>
<dbReference type="InterPro" id="IPR000014">
    <property type="entry name" value="PAS"/>
</dbReference>
<dbReference type="Gene3D" id="3.40.50.2300">
    <property type="match status" value="1"/>
</dbReference>
<feature type="coiled-coil region" evidence="7">
    <location>
        <begin position="994"/>
        <end position="1032"/>
    </location>
</feature>
<dbReference type="InterPro" id="IPR052162">
    <property type="entry name" value="Sensor_kinase/Photoreceptor"/>
</dbReference>
<dbReference type="InterPro" id="IPR036097">
    <property type="entry name" value="HisK_dim/P_sf"/>
</dbReference>
<evidence type="ECO:0000256" key="6">
    <source>
        <dbReference type="PROSITE-ProRule" id="PRU00169"/>
    </source>
</evidence>
<keyword evidence="8" id="KW-0472">Membrane</keyword>
<dbReference type="InterPro" id="IPR036890">
    <property type="entry name" value="HATPase_C_sf"/>
</dbReference>
<dbReference type="InterPro" id="IPR000700">
    <property type="entry name" value="PAS-assoc_C"/>
</dbReference>
<dbReference type="SMART" id="SM00387">
    <property type="entry name" value="HATPase_c"/>
    <property type="match status" value="1"/>
</dbReference>
<dbReference type="Pfam" id="PF08447">
    <property type="entry name" value="PAS_3"/>
    <property type="match status" value="3"/>
</dbReference>